<protein>
    <submittedName>
        <fullName evidence="1">Uncharacterized protein</fullName>
    </submittedName>
</protein>
<dbReference type="EMBL" id="GBXM01028349">
    <property type="protein sequence ID" value="JAH80228.1"/>
    <property type="molecule type" value="Transcribed_RNA"/>
</dbReference>
<proteinExistence type="predicted"/>
<sequence length="16" mass="1800">MNAFSVSSTKVLMDNR</sequence>
<evidence type="ECO:0000313" key="1">
    <source>
        <dbReference type="EMBL" id="JAH80228.1"/>
    </source>
</evidence>
<reference evidence="1" key="1">
    <citation type="submission" date="2014-11" db="EMBL/GenBank/DDBJ databases">
        <authorList>
            <person name="Amaro Gonzalez C."/>
        </authorList>
    </citation>
    <scope>NUCLEOTIDE SEQUENCE</scope>
</reference>
<dbReference type="AlphaFoldDB" id="A0A0E9VSJ8"/>
<accession>A0A0E9VSJ8</accession>
<reference evidence="1" key="2">
    <citation type="journal article" date="2015" name="Fish Shellfish Immunol.">
        <title>Early steps in the European eel (Anguilla anguilla)-Vibrio vulnificus interaction in the gills: Role of the RtxA13 toxin.</title>
        <authorList>
            <person name="Callol A."/>
            <person name="Pajuelo D."/>
            <person name="Ebbesson L."/>
            <person name="Teles M."/>
            <person name="MacKenzie S."/>
            <person name="Amaro C."/>
        </authorList>
    </citation>
    <scope>NUCLEOTIDE SEQUENCE</scope>
</reference>
<organism evidence="1">
    <name type="scientific">Anguilla anguilla</name>
    <name type="common">European freshwater eel</name>
    <name type="synonym">Muraena anguilla</name>
    <dbReference type="NCBI Taxonomy" id="7936"/>
    <lineage>
        <taxon>Eukaryota</taxon>
        <taxon>Metazoa</taxon>
        <taxon>Chordata</taxon>
        <taxon>Craniata</taxon>
        <taxon>Vertebrata</taxon>
        <taxon>Euteleostomi</taxon>
        <taxon>Actinopterygii</taxon>
        <taxon>Neopterygii</taxon>
        <taxon>Teleostei</taxon>
        <taxon>Anguilliformes</taxon>
        <taxon>Anguillidae</taxon>
        <taxon>Anguilla</taxon>
    </lineage>
</organism>
<name>A0A0E9VSJ8_ANGAN</name>